<dbReference type="Proteomes" id="UP000078542">
    <property type="component" value="Unassembled WGS sequence"/>
</dbReference>
<evidence type="ECO:0000313" key="3">
    <source>
        <dbReference type="EMBL" id="KYM97198.1"/>
    </source>
</evidence>
<feature type="region of interest" description="Disordered" evidence="1">
    <location>
        <begin position="84"/>
        <end position="168"/>
    </location>
</feature>
<keyword evidence="2" id="KW-1133">Transmembrane helix</keyword>
<evidence type="ECO:0000256" key="1">
    <source>
        <dbReference type="SAM" id="MobiDB-lite"/>
    </source>
</evidence>
<reference evidence="3 4" key="1">
    <citation type="submission" date="2016-03" db="EMBL/GenBank/DDBJ databases">
        <title>Cyphomyrmex costatus WGS genome.</title>
        <authorList>
            <person name="Nygaard S."/>
            <person name="Hu H."/>
            <person name="Boomsma J."/>
            <person name="Zhang G."/>
        </authorList>
    </citation>
    <scope>NUCLEOTIDE SEQUENCE [LARGE SCALE GENOMIC DNA]</scope>
    <source>
        <strain evidence="3">MS0001</strain>
        <tissue evidence="3">Whole body</tissue>
    </source>
</reference>
<evidence type="ECO:0000256" key="2">
    <source>
        <dbReference type="SAM" id="Phobius"/>
    </source>
</evidence>
<feature type="transmembrane region" description="Helical" evidence="2">
    <location>
        <begin position="198"/>
        <end position="221"/>
    </location>
</feature>
<feature type="compositionally biased region" description="Basic residues" evidence="1">
    <location>
        <begin position="149"/>
        <end position="158"/>
    </location>
</feature>
<dbReference type="STRING" id="456900.A0A151IBV6"/>
<keyword evidence="2" id="KW-0812">Transmembrane</keyword>
<keyword evidence="4" id="KW-1185">Reference proteome</keyword>
<feature type="compositionally biased region" description="Polar residues" evidence="1">
    <location>
        <begin position="130"/>
        <end position="139"/>
    </location>
</feature>
<protein>
    <submittedName>
        <fullName evidence="3">Uncharacterized protein</fullName>
    </submittedName>
</protein>
<accession>A0A151IBV6</accession>
<dbReference type="EMBL" id="KQ978078">
    <property type="protein sequence ID" value="KYM97198.1"/>
    <property type="molecule type" value="Genomic_DNA"/>
</dbReference>
<organism evidence="3 4">
    <name type="scientific">Cyphomyrmex costatus</name>
    <dbReference type="NCBI Taxonomy" id="456900"/>
    <lineage>
        <taxon>Eukaryota</taxon>
        <taxon>Metazoa</taxon>
        <taxon>Ecdysozoa</taxon>
        <taxon>Arthropoda</taxon>
        <taxon>Hexapoda</taxon>
        <taxon>Insecta</taxon>
        <taxon>Pterygota</taxon>
        <taxon>Neoptera</taxon>
        <taxon>Endopterygota</taxon>
        <taxon>Hymenoptera</taxon>
        <taxon>Apocrita</taxon>
        <taxon>Aculeata</taxon>
        <taxon>Formicoidea</taxon>
        <taxon>Formicidae</taxon>
        <taxon>Myrmicinae</taxon>
        <taxon>Cyphomyrmex</taxon>
    </lineage>
</organism>
<sequence>MDINHQDDRNRRPSVASCERIILYVDDFAAATGQDLSSGFYNRAKDVYALSGGSNDTRIGHRSSLYPPTLDSLGFQLDDRSGVCLPDSGDRSPSPHLLYSQTSNPRRSRCNLDIDQRSSRRFSSPSHSRTNSCGRQLQPTPLGDDRRASVTKKTRPRRASTVTNRKESIRQTKVDVKQMRKMTEDTQELEQARRHRRIAMIVLGTFIFLLAASVLAVVITLTHSSFLNPASDSKELAEHNLRKENEELLNSLNRDISVPENVTAPP</sequence>
<evidence type="ECO:0000313" key="4">
    <source>
        <dbReference type="Proteomes" id="UP000078542"/>
    </source>
</evidence>
<keyword evidence="2" id="KW-0472">Membrane</keyword>
<gene>
    <name evidence="3" type="ORF">ALC62_12144</name>
</gene>
<proteinExistence type="predicted"/>
<name>A0A151IBV6_9HYME</name>
<dbReference type="AlphaFoldDB" id="A0A151IBV6"/>